<organism evidence="3 4">
    <name type="scientific">Sinorhizobium numidicum</name>
    <dbReference type="NCBI Taxonomy" id="680248"/>
    <lineage>
        <taxon>Bacteria</taxon>
        <taxon>Pseudomonadati</taxon>
        <taxon>Pseudomonadota</taxon>
        <taxon>Alphaproteobacteria</taxon>
        <taxon>Hyphomicrobiales</taxon>
        <taxon>Rhizobiaceae</taxon>
        <taxon>Sinorhizobium/Ensifer group</taxon>
        <taxon>Sinorhizobium</taxon>
    </lineage>
</organism>
<proteinExistence type="predicted"/>
<dbReference type="Pfam" id="PF18557">
    <property type="entry name" value="NepR"/>
    <property type="match status" value="1"/>
</dbReference>
<sequence length="64" mass="7135">MNESLRGPGARGAAAGRVQKTDPNARIASKLKMLYQALENEPVPQQFIELLERLDQAERAQSRD</sequence>
<dbReference type="InterPro" id="IPR041649">
    <property type="entry name" value="NepR"/>
</dbReference>
<evidence type="ECO:0000313" key="4">
    <source>
        <dbReference type="Proteomes" id="UP001235547"/>
    </source>
</evidence>
<evidence type="ECO:0000259" key="2">
    <source>
        <dbReference type="Pfam" id="PF18557"/>
    </source>
</evidence>
<name>A0ABY8D6J9_9HYPH</name>
<feature type="domain" description="Anti-sigma factor NepR" evidence="2">
    <location>
        <begin position="24"/>
        <end position="58"/>
    </location>
</feature>
<protein>
    <submittedName>
        <fullName evidence="3">NepR family anti-sigma factor</fullName>
    </submittedName>
</protein>
<evidence type="ECO:0000313" key="3">
    <source>
        <dbReference type="EMBL" id="WEX84761.1"/>
    </source>
</evidence>
<dbReference type="Proteomes" id="UP001235547">
    <property type="component" value="Chromosome 1"/>
</dbReference>
<accession>A0ABY8D6J9</accession>
<reference evidence="3 4" key="1">
    <citation type="submission" date="2023-03" db="EMBL/GenBank/DDBJ databases">
        <authorList>
            <person name="Kaur S."/>
            <person name="Espinosa-Saiz D."/>
            <person name="Velazquez E."/>
            <person name="Menendez E."/>
            <person name="diCenzo G.C."/>
        </authorList>
    </citation>
    <scope>NUCLEOTIDE SEQUENCE [LARGE SCALE GENOMIC DNA]</scope>
    <source>
        <strain evidence="3 4">LMG 27395</strain>
    </source>
</reference>
<dbReference type="RefSeq" id="WP_280735679.1">
    <property type="nucleotide sequence ID" value="NZ_CP120368.1"/>
</dbReference>
<feature type="region of interest" description="Disordered" evidence="1">
    <location>
        <begin position="1"/>
        <end position="22"/>
    </location>
</feature>
<evidence type="ECO:0000256" key="1">
    <source>
        <dbReference type="SAM" id="MobiDB-lite"/>
    </source>
</evidence>
<gene>
    <name evidence="3" type="ORF">PYH38_003667</name>
</gene>
<dbReference type="EMBL" id="CP120371">
    <property type="protein sequence ID" value="WEX84761.1"/>
    <property type="molecule type" value="Genomic_DNA"/>
</dbReference>
<keyword evidence="4" id="KW-1185">Reference proteome</keyword>
<feature type="compositionally biased region" description="Low complexity" evidence="1">
    <location>
        <begin position="1"/>
        <end position="17"/>
    </location>
</feature>